<gene>
    <name evidence="2" type="ORF">R1flu_008597</name>
</gene>
<comment type="caution">
    <text evidence="2">The sequence shown here is derived from an EMBL/GenBank/DDBJ whole genome shotgun (WGS) entry which is preliminary data.</text>
</comment>
<evidence type="ECO:0000313" key="3">
    <source>
        <dbReference type="Proteomes" id="UP001605036"/>
    </source>
</evidence>
<evidence type="ECO:0000313" key="2">
    <source>
        <dbReference type="EMBL" id="KAL2624352.1"/>
    </source>
</evidence>
<dbReference type="AlphaFoldDB" id="A0ABD1YF97"/>
<name>A0ABD1YF97_9MARC</name>
<reference evidence="2 3" key="1">
    <citation type="submission" date="2024-09" db="EMBL/GenBank/DDBJ databases">
        <title>Chromosome-scale assembly of Riccia fluitans.</title>
        <authorList>
            <person name="Paukszto L."/>
            <person name="Sawicki J."/>
            <person name="Karawczyk K."/>
            <person name="Piernik-Szablinska J."/>
            <person name="Szczecinska M."/>
            <person name="Mazdziarz M."/>
        </authorList>
    </citation>
    <scope>NUCLEOTIDE SEQUENCE [LARGE SCALE GENOMIC DNA]</scope>
    <source>
        <strain evidence="2">Rf_01</strain>
        <tissue evidence="2">Aerial parts of the thallus</tissue>
    </source>
</reference>
<keyword evidence="3" id="KW-1185">Reference proteome</keyword>
<dbReference type="Proteomes" id="UP001605036">
    <property type="component" value="Unassembled WGS sequence"/>
</dbReference>
<protein>
    <submittedName>
        <fullName evidence="2">Uncharacterized protein</fullName>
    </submittedName>
</protein>
<sequence>MGEFNHEWELLPPLETKAMRRKIEILEESESDSEEQIPTDEPKAEAEVGRTSGLSLSLPIIKRSPKEFLTNLDMIQEAIKFILASIVPTILEGINLLEKKVILEEYHVRKIPRL</sequence>
<dbReference type="EMBL" id="JBHFFA010000005">
    <property type="protein sequence ID" value="KAL2624352.1"/>
    <property type="molecule type" value="Genomic_DNA"/>
</dbReference>
<feature type="compositionally biased region" description="Acidic residues" evidence="1">
    <location>
        <begin position="26"/>
        <end position="38"/>
    </location>
</feature>
<evidence type="ECO:0000256" key="1">
    <source>
        <dbReference type="SAM" id="MobiDB-lite"/>
    </source>
</evidence>
<feature type="region of interest" description="Disordered" evidence="1">
    <location>
        <begin position="26"/>
        <end position="50"/>
    </location>
</feature>
<accession>A0ABD1YF97</accession>
<organism evidence="2 3">
    <name type="scientific">Riccia fluitans</name>
    <dbReference type="NCBI Taxonomy" id="41844"/>
    <lineage>
        <taxon>Eukaryota</taxon>
        <taxon>Viridiplantae</taxon>
        <taxon>Streptophyta</taxon>
        <taxon>Embryophyta</taxon>
        <taxon>Marchantiophyta</taxon>
        <taxon>Marchantiopsida</taxon>
        <taxon>Marchantiidae</taxon>
        <taxon>Marchantiales</taxon>
        <taxon>Ricciaceae</taxon>
        <taxon>Riccia</taxon>
    </lineage>
</organism>
<proteinExistence type="predicted"/>